<protein>
    <recommendedName>
        <fullName evidence="4">Phosphatase 2A Regulatory Subunit A helical domain-containing protein</fullName>
    </recommendedName>
</protein>
<dbReference type="EnsemblMetazoa" id="CJA38931a.1">
    <property type="protein sequence ID" value="CJA38931a.1"/>
    <property type="gene ID" value="WBGene00214778"/>
</dbReference>
<dbReference type="InterPro" id="IPR021133">
    <property type="entry name" value="HEAT_type_2"/>
</dbReference>
<dbReference type="PANTHER" id="PTHR10648">
    <property type="entry name" value="SERINE/THREONINE-PROTEIN PHOSPHATASE PP2A 65 KDA REGULATORY SUBUNIT"/>
    <property type="match status" value="1"/>
</dbReference>
<dbReference type="InterPro" id="IPR016024">
    <property type="entry name" value="ARM-type_fold"/>
</dbReference>
<feature type="domain" description="Phosphatase 2A Regulatory Subunit A helical" evidence="4">
    <location>
        <begin position="21"/>
        <end position="127"/>
    </location>
</feature>
<feature type="region of interest" description="Disordered" evidence="3">
    <location>
        <begin position="289"/>
        <end position="328"/>
    </location>
</feature>
<dbReference type="SUPFAM" id="SSF48371">
    <property type="entry name" value="ARM repeat"/>
    <property type="match status" value="1"/>
</dbReference>
<dbReference type="AlphaFoldDB" id="A0A8R1EMV3"/>
<dbReference type="PANTHER" id="PTHR10648:SF1">
    <property type="entry name" value="SERINE_THREONINE-PROTEIN PHOSPHATASE 4 REGULATORY SUBUNIT 1"/>
    <property type="match status" value="1"/>
</dbReference>
<sequence length="354" mass="39533">MLFQALCQVISYDTINDRLWLFEHFLPRFSQLLKDPTMHVRKSALHIFGSLGNMFGEKFTEVFLVPHLITLSCDTTWAVRKVACEMFVKVAECASNQVRIDILSPNFVRLLNDPNKWVSFIAYQQLGPFISLFADPNVTGIELINGQIFVRSENYAFSESSDAANTTINMNSTNTSIDESSSSTDKFGELPASTWLPEIDYNDDLDFKLQFNDPYPRPSAVNVSTAVKTPKRGERVMDSVISGFNKMFSPFERSSPKSSTSEKIAATFSSPSKRSPISLHGAVSLMDKWSKRSNPNNPQRFPIFDSHSTDSSSESTPQKEAVNEGAGIAAKCNSTDDLTKLGLEDDGMFYPLSY</sequence>
<dbReference type="InterPro" id="IPR051023">
    <property type="entry name" value="PP2A_Regulatory_Subunit_A"/>
</dbReference>
<reference evidence="6" key="1">
    <citation type="submission" date="2010-08" db="EMBL/GenBank/DDBJ databases">
        <authorList>
            <consortium name="Caenorhabditis japonica Sequencing Consortium"/>
            <person name="Wilson R.K."/>
        </authorList>
    </citation>
    <scope>NUCLEOTIDE SEQUENCE [LARGE SCALE GENOMIC DNA]</scope>
    <source>
        <strain evidence="6">DF5081</strain>
    </source>
</reference>
<dbReference type="Gene3D" id="1.25.10.10">
    <property type="entry name" value="Leucine-rich Repeat Variant"/>
    <property type="match status" value="1"/>
</dbReference>
<dbReference type="PROSITE" id="PS50077">
    <property type="entry name" value="HEAT_REPEAT"/>
    <property type="match status" value="1"/>
</dbReference>
<evidence type="ECO:0000313" key="5">
    <source>
        <dbReference type="EnsemblMetazoa" id="CJA38931a.1"/>
    </source>
</evidence>
<evidence type="ECO:0000259" key="4">
    <source>
        <dbReference type="Pfam" id="PF22956"/>
    </source>
</evidence>
<dbReference type="InterPro" id="IPR011989">
    <property type="entry name" value="ARM-like"/>
</dbReference>
<evidence type="ECO:0000313" key="6">
    <source>
        <dbReference type="Proteomes" id="UP000005237"/>
    </source>
</evidence>
<feature type="repeat" description="HEAT" evidence="2">
    <location>
        <begin position="25"/>
        <end position="61"/>
    </location>
</feature>
<evidence type="ECO:0000256" key="3">
    <source>
        <dbReference type="SAM" id="MobiDB-lite"/>
    </source>
</evidence>
<name>A0A8R1EMV3_CAEJA</name>
<keyword evidence="6" id="KW-1185">Reference proteome</keyword>
<reference evidence="5" key="2">
    <citation type="submission" date="2022-06" db="UniProtKB">
        <authorList>
            <consortium name="EnsemblMetazoa"/>
        </authorList>
    </citation>
    <scope>IDENTIFICATION</scope>
    <source>
        <strain evidence="5">DF5081</strain>
    </source>
</reference>
<proteinExistence type="predicted"/>
<organism evidence="5 6">
    <name type="scientific">Caenorhabditis japonica</name>
    <dbReference type="NCBI Taxonomy" id="281687"/>
    <lineage>
        <taxon>Eukaryota</taxon>
        <taxon>Metazoa</taxon>
        <taxon>Ecdysozoa</taxon>
        <taxon>Nematoda</taxon>
        <taxon>Chromadorea</taxon>
        <taxon>Rhabditida</taxon>
        <taxon>Rhabditina</taxon>
        <taxon>Rhabditomorpha</taxon>
        <taxon>Rhabditoidea</taxon>
        <taxon>Rhabditidae</taxon>
        <taxon>Peloderinae</taxon>
        <taxon>Caenorhabditis</taxon>
    </lineage>
</organism>
<accession>A0A8R1EMV3</accession>
<dbReference type="Pfam" id="PF22956">
    <property type="entry name" value="VPS15-like_hel"/>
    <property type="match status" value="1"/>
</dbReference>
<dbReference type="Proteomes" id="UP000005237">
    <property type="component" value="Unassembled WGS sequence"/>
</dbReference>
<keyword evidence="1" id="KW-0677">Repeat</keyword>
<dbReference type="GO" id="GO:0005737">
    <property type="term" value="C:cytoplasm"/>
    <property type="evidence" value="ECO:0007669"/>
    <property type="project" value="TreeGrafter"/>
</dbReference>
<feature type="compositionally biased region" description="Low complexity" evidence="3">
    <location>
        <begin position="305"/>
        <end position="316"/>
    </location>
</feature>
<evidence type="ECO:0000256" key="2">
    <source>
        <dbReference type="PROSITE-ProRule" id="PRU00103"/>
    </source>
</evidence>
<dbReference type="InterPro" id="IPR055231">
    <property type="entry name" value="2AA_helical"/>
</dbReference>
<evidence type="ECO:0000256" key="1">
    <source>
        <dbReference type="ARBA" id="ARBA00022737"/>
    </source>
</evidence>
<dbReference type="GO" id="GO:0019888">
    <property type="term" value="F:protein phosphatase regulator activity"/>
    <property type="evidence" value="ECO:0007669"/>
    <property type="project" value="TreeGrafter"/>
</dbReference>